<evidence type="ECO:0000256" key="8">
    <source>
        <dbReference type="ARBA" id="ARBA00022670"/>
    </source>
</evidence>
<reference evidence="22" key="1">
    <citation type="submission" date="2021-01" db="EMBL/GenBank/DDBJ databases">
        <authorList>
            <person name="Zahm M."/>
            <person name="Roques C."/>
            <person name="Cabau C."/>
            <person name="Klopp C."/>
            <person name="Donnadieu C."/>
            <person name="Jouanno E."/>
            <person name="Lampietro C."/>
            <person name="Louis A."/>
            <person name="Herpin A."/>
            <person name="Echchiki A."/>
            <person name="Berthelot C."/>
            <person name="Parey E."/>
            <person name="Roest-Crollius H."/>
            <person name="Braasch I."/>
            <person name="Postlethwait J."/>
            <person name="Bobe J."/>
            <person name="Montfort J."/>
            <person name="Bouchez O."/>
            <person name="Begum T."/>
            <person name="Mejri S."/>
            <person name="Adams A."/>
            <person name="Chen W.-J."/>
            <person name="Guiguen Y."/>
        </authorList>
    </citation>
    <scope>NUCLEOTIDE SEQUENCE</scope>
    <source>
        <strain evidence="22">YG-15Mar2019-1</strain>
        <tissue evidence="22">Brain</tissue>
    </source>
</reference>
<dbReference type="EMBL" id="JAFDVH010000007">
    <property type="protein sequence ID" value="KAG7473638.1"/>
    <property type="molecule type" value="Genomic_DNA"/>
</dbReference>
<keyword evidence="9" id="KW-0479">Metal-binding</keyword>
<evidence type="ECO:0000256" key="12">
    <source>
        <dbReference type="ARBA" id="ARBA00023049"/>
    </source>
</evidence>
<keyword evidence="14" id="KW-0966">Cell projection</keyword>
<dbReference type="Pfam" id="PF00246">
    <property type="entry name" value="Peptidase_M14"/>
    <property type="match status" value="1"/>
</dbReference>
<dbReference type="Gene3D" id="2.60.40.3120">
    <property type="match status" value="1"/>
</dbReference>
<feature type="compositionally biased region" description="Low complexity" evidence="20">
    <location>
        <begin position="652"/>
        <end position="669"/>
    </location>
</feature>
<dbReference type="InterPro" id="IPR040626">
    <property type="entry name" value="Pepdidase_M14_N"/>
</dbReference>
<evidence type="ECO:0000256" key="6">
    <source>
        <dbReference type="ARBA" id="ARBA00022490"/>
    </source>
</evidence>
<keyword evidence="11" id="KW-0862">Zinc</keyword>
<feature type="region of interest" description="Disordered" evidence="20">
    <location>
        <begin position="39"/>
        <end position="79"/>
    </location>
</feature>
<evidence type="ECO:0000313" key="23">
    <source>
        <dbReference type="Proteomes" id="UP001046870"/>
    </source>
</evidence>
<dbReference type="GO" id="GO:0008270">
    <property type="term" value="F:zinc ion binding"/>
    <property type="evidence" value="ECO:0007669"/>
    <property type="project" value="InterPro"/>
</dbReference>
<dbReference type="GO" id="GO:0004181">
    <property type="term" value="F:metallocarboxypeptidase activity"/>
    <property type="evidence" value="ECO:0007669"/>
    <property type="project" value="InterPro"/>
</dbReference>
<evidence type="ECO:0000256" key="17">
    <source>
        <dbReference type="ARBA" id="ARBA00043071"/>
    </source>
</evidence>
<evidence type="ECO:0000256" key="18">
    <source>
        <dbReference type="ARBA" id="ARBA00043107"/>
    </source>
</evidence>
<feature type="active site" description="Proton donor/acceptor" evidence="19">
    <location>
        <position position="575"/>
    </location>
</feature>
<evidence type="ECO:0000256" key="20">
    <source>
        <dbReference type="SAM" id="MobiDB-lite"/>
    </source>
</evidence>
<evidence type="ECO:0000256" key="16">
    <source>
        <dbReference type="ARBA" id="ARBA00041046"/>
    </source>
</evidence>
<evidence type="ECO:0000256" key="2">
    <source>
        <dbReference type="ARBA" id="ARBA00004114"/>
    </source>
</evidence>
<keyword evidence="12" id="KW-0482">Metalloprotease</keyword>
<feature type="compositionally biased region" description="Low complexity" evidence="20">
    <location>
        <begin position="934"/>
        <end position="943"/>
    </location>
</feature>
<comment type="similarity">
    <text evidence="5 19">Belongs to the peptidase M14 family.</text>
</comment>
<dbReference type="PANTHER" id="PTHR12756">
    <property type="entry name" value="CYTOSOLIC CARBOXYPEPTIDASE"/>
    <property type="match status" value="1"/>
</dbReference>
<feature type="region of interest" description="Disordered" evidence="20">
    <location>
        <begin position="903"/>
        <end position="954"/>
    </location>
</feature>
<feature type="compositionally biased region" description="Basic residues" evidence="20">
    <location>
        <begin position="903"/>
        <end position="914"/>
    </location>
</feature>
<protein>
    <recommendedName>
        <fullName evidence="16">Cytosolic carboxypeptidase 2</fullName>
    </recommendedName>
    <alternativeName>
        <fullName evidence="18">ATP/GTP-binding protein-like 2</fullName>
    </alternativeName>
    <alternativeName>
        <fullName evidence="17">Protein deglutamylase CCP2</fullName>
    </alternativeName>
</protein>
<dbReference type="GO" id="GO:0006508">
    <property type="term" value="P:proteolysis"/>
    <property type="evidence" value="ECO:0007669"/>
    <property type="project" value="UniProtKB-KW"/>
</dbReference>
<evidence type="ECO:0000256" key="15">
    <source>
        <dbReference type="ARBA" id="ARBA00029302"/>
    </source>
</evidence>
<feature type="domain" description="Peptidase M14" evidence="21">
    <location>
        <begin position="340"/>
        <end position="611"/>
    </location>
</feature>
<dbReference type="InterPro" id="IPR050821">
    <property type="entry name" value="Cytosolic_carboxypeptidase"/>
</dbReference>
<dbReference type="Pfam" id="PF18027">
    <property type="entry name" value="Pepdidase_M14_N"/>
    <property type="match status" value="1"/>
</dbReference>
<dbReference type="SUPFAM" id="SSF53187">
    <property type="entry name" value="Zn-dependent exopeptidases"/>
    <property type="match status" value="1"/>
</dbReference>
<evidence type="ECO:0000256" key="7">
    <source>
        <dbReference type="ARBA" id="ARBA00022645"/>
    </source>
</evidence>
<dbReference type="FunFam" id="3.40.630.10:FF:000011">
    <property type="entry name" value="cytosolic carboxypeptidase 2 isoform X1"/>
    <property type="match status" value="1"/>
</dbReference>
<dbReference type="GO" id="GO:0005829">
    <property type="term" value="C:cytosol"/>
    <property type="evidence" value="ECO:0007669"/>
    <property type="project" value="UniProtKB-SubCell"/>
</dbReference>
<evidence type="ECO:0000256" key="19">
    <source>
        <dbReference type="PROSITE-ProRule" id="PRU01379"/>
    </source>
</evidence>
<comment type="cofactor">
    <cofactor evidence="1">
        <name>Zn(2+)</name>
        <dbReference type="ChEBI" id="CHEBI:29105"/>
    </cofactor>
</comment>
<keyword evidence="10" id="KW-0378">Hydrolase</keyword>
<evidence type="ECO:0000256" key="4">
    <source>
        <dbReference type="ARBA" id="ARBA00004514"/>
    </source>
</evidence>
<dbReference type="Gene3D" id="3.40.630.10">
    <property type="entry name" value="Zn peptidases"/>
    <property type="match status" value="1"/>
</dbReference>
<comment type="catalytic activity">
    <reaction evidence="15">
        <text>(L-glutamyl)(n+1)-gamma-L-glutamyl-L-glutamyl-[protein] + H2O = (L-glutamyl)(n)-gamma-L-glutamyl-L-glutamyl-[protein] + L-glutamate</text>
        <dbReference type="Rhea" id="RHEA:60004"/>
        <dbReference type="Rhea" id="RHEA-COMP:15519"/>
        <dbReference type="Rhea" id="RHEA-COMP:15675"/>
        <dbReference type="ChEBI" id="CHEBI:15377"/>
        <dbReference type="ChEBI" id="CHEBI:29985"/>
        <dbReference type="ChEBI" id="CHEBI:143623"/>
    </reaction>
    <physiologicalReaction direction="left-to-right" evidence="15">
        <dbReference type="Rhea" id="RHEA:60005"/>
    </physiologicalReaction>
</comment>
<evidence type="ECO:0000256" key="1">
    <source>
        <dbReference type="ARBA" id="ARBA00001947"/>
    </source>
</evidence>
<dbReference type="GO" id="GO:0005814">
    <property type="term" value="C:centriole"/>
    <property type="evidence" value="ECO:0007669"/>
    <property type="project" value="UniProtKB-SubCell"/>
</dbReference>
<comment type="subcellular location">
    <subcellularLocation>
        <location evidence="3">Cytoplasm</location>
        <location evidence="3">Cytoskeleton</location>
        <location evidence="3">Cilium basal body</location>
    </subcellularLocation>
    <subcellularLocation>
        <location evidence="2">Cytoplasm</location>
        <location evidence="2">Cytoskeleton</location>
        <location evidence="2">Microtubule organizing center</location>
        <location evidence="2">Centrosome</location>
        <location evidence="2">Centriole</location>
    </subcellularLocation>
    <subcellularLocation>
        <location evidence="4">Cytoplasm</location>
        <location evidence="4">Cytosol</location>
    </subcellularLocation>
</comment>
<keyword evidence="6" id="KW-0963">Cytoplasm</keyword>
<feature type="compositionally biased region" description="Basic residues" evidence="20">
    <location>
        <begin position="1088"/>
        <end position="1098"/>
    </location>
</feature>
<evidence type="ECO:0000313" key="22">
    <source>
        <dbReference type="EMBL" id="KAG7473638.1"/>
    </source>
</evidence>
<evidence type="ECO:0000256" key="14">
    <source>
        <dbReference type="ARBA" id="ARBA00023273"/>
    </source>
</evidence>
<keyword evidence="8" id="KW-0645">Protease</keyword>
<gene>
    <name evidence="22" type="ORF">MATL_G00097920</name>
</gene>
<evidence type="ECO:0000256" key="5">
    <source>
        <dbReference type="ARBA" id="ARBA00005988"/>
    </source>
</evidence>
<accession>A0A9D3Q2D2</accession>
<feature type="region of interest" description="Disordered" evidence="20">
    <location>
        <begin position="736"/>
        <end position="755"/>
    </location>
</feature>
<evidence type="ECO:0000256" key="11">
    <source>
        <dbReference type="ARBA" id="ARBA00022833"/>
    </source>
</evidence>
<feature type="compositionally biased region" description="Low complexity" evidence="20">
    <location>
        <begin position="50"/>
        <end position="66"/>
    </location>
</feature>
<proteinExistence type="inferred from homology"/>
<evidence type="ECO:0000256" key="10">
    <source>
        <dbReference type="ARBA" id="ARBA00022801"/>
    </source>
</evidence>
<evidence type="ECO:0000256" key="9">
    <source>
        <dbReference type="ARBA" id="ARBA00022723"/>
    </source>
</evidence>
<evidence type="ECO:0000256" key="3">
    <source>
        <dbReference type="ARBA" id="ARBA00004120"/>
    </source>
</evidence>
<organism evidence="22 23">
    <name type="scientific">Megalops atlanticus</name>
    <name type="common">Tarpon</name>
    <name type="synonym">Clupea gigantea</name>
    <dbReference type="NCBI Taxonomy" id="7932"/>
    <lineage>
        <taxon>Eukaryota</taxon>
        <taxon>Metazoa</taxon>
        <taxon>Chordata</taxon>
        <taxon>Craniata</taxon>
        <taxon>Vertebrata</taxon>
        <taxon>Euteleostomi</taxon>
        <taxon>Actinopterygii</taxon>
        <taxon>Neopterygii</taxon>
        <taxon>Teleostei</taxon>
        <taxon>Elopiformes</taxon>
        <taxon>Megalopidae</taxon>
        <taxon>Megalops</taxon>
    </lineage>
</organism>
<dbReference type="PROSITE" id="PS52035">
    <property type="entry name" value="PEPTIDASE_M14"/>
    <property type="match status" value="1"/>
</dbReference>
<evidence type="ECO:0000256" key="13">
    <source>
        <dbReference type="ARBA" id="ARBA00023212"/>
    </source>
</evidence>
<dbReference type="AlphaFoldDB" id="A0A9D3Q2D2"/>
<dbReference type="OrthoDB" id="10253041at2759"/>
<sequence length="1118" mass="126289">MYRAETWRISDDPYESFMLHHLQHYGLFTDQRASFQRSLSPSSKWGQDHGSALSDNSSESNDSGSDTQEEDSEISRRPFSLTLEQALRTRQLVFDFDGGRHVPRLREPQSLFAIQSLSSPHQGVRWPIECEVIKEAIQHIEWEPPEPELFYHPTSYERTPMPVGPEKGRVVYCIDSATKSPYFTFARVGGSRGPVKSATSNMSGREDSILEFESRFESGNLLKAVHVGVHDYELTLRPDLYTNKHTQWFYFRVRNMKVGVTYRFTIINLMKSSSLYNLGMKPLLYSEQAAQMLGVGWQRAGANIKYYRNQREHEGHALYSLTWTCQFPYERDTCYFAHCYPYTYSDLQRYLTRVASDPATATYCKLRVLCQSLAGNAVYVLTITSPSPSREAGRAKRAVVVTARVHPGETNSSWMMQGFLDFLLGDSLDARLLRDTFVFKVVPMLNPDGVVVGNYRCSLAGRDLNRNYRTLLRDSFPCVWHTRNMVKRVMAEREVVLYCDFHGHSRKNNVFMYGCDNRSNAALRFHERVFPLMMSKNITDKFSYRSCKFRVQKSKEGTGRIVMWKLGISNSYTMEATFGGSTLGKRKGTLFTIQDLKSLGYYFCDTLLDYCDPDQTKANHCLVELGAMFRQEICQKLGRDVDSDGSLSSISVSDFESSTSGSNSTESNGLPVHLLNMDSKEIPYKKKHLKTRKERNRLRQERVHYSEAKITSQNIKHAAPVPSIEEAAKAGIQGALTKSKKGKKTGSRGGQTWIPHSTSRVSIREQVHDCKDKLETDFHLEVVTAAYLHIGGPIDFTQPPVTADKPDLDGRLCQRHQFRSFSSHAHRQAPHRQPLIVTAIQQSASHQRPLSFGPNHEMHSGIRGRFSASHTLARRTQAANQLMQCRMVPEFIPSIALMPARSLHHSARSTRRPKPSQETKVEPTRVSIKYHFPETSTTSTDSMESTKKNQEKDRTAGAVCVNEMDICGGAMSDSTAKKHAVDVLSFLPDLRKQDLSTDLRGKSNSRPLEDQPVGMVVKLGNLERVMEGDAASGNLHKEHRSSEVAAPEAAEMALTLPQVAIASPLLLERPCPQRHRLQKLQKITLAKGTKHPSSRRGTVKVQDEHIPAEPNQGASHSS</sequence>
<feature type="compositionally biased region" description="Basic and acidic residues" evidence="20">
    <location>
        <begin position="944"/>
        <end position="954"/>
    </location>
</feature>
<name>A0A9D3Q2D2_MEGAT</name>
<evidence type="ECO:0000259" key="21">
    <source>
        <dbReference type="PROSITE" id="PS52035"/>
    </source>
</evidence>
<dbReference type="PANTHER" id="PTHR12756:SF41">
    <property type="entry name" value="CYTOSOLIC CARBOXYPEPTIDASE 2"/>
    <property type="match status" value="1"/>
</dbReference>
<comment type="caution">
    <text evidence="22">The sequence shown here is derived from an EMBL/GenBank/DDBJ whole genome shotgun (WGS) entry which is preliminary data.</text>
</comment>
<dbReference type="InterPro" id="IPR000834">
    <property type="entry name" value="Peptidase_M14"/>
</dbReference>
<dbReference type="CDD" id="cd06907">
    <property type="entry name" value="M14_AGBL2-3_like"/>
    <property type="match status" value="1"/>
</dbReference>
<dbReference type="Proteomes" id="UP001046870">
    <property type="component" value="Chromosome 7"/>
</dbReference>
<feature type="region of interest" description="Disordered" evidence="20">
    <location>
        <begin position="1084"/>
        <end position="1118"/>
    </location>
</feature>
<keyword evidence="13" id="KW-0206">Cytoskeleton</keyword>
<feature type="region of interest" description="Disordered" evidence="20">
    <location>
        <begin position="652"/>
        <end position="673"/>
    </location>
</feature>
<keyword evidence="7" id="KW-0121">Carboxypeptidase</keyword>
<keyword evidence="23" id="KW-1185">Reference proteome</keyword>